<proteinExistence type="predicted"/>
<gene>
    <name evidence="1" type="ORF">KQ910_21660</name>
</gene>
<evidence type="ECO:0000313" key="2">
    <source>
        <dbReference type="Proteomes" id="UP000727907"/>
    </source>
</evidence>
<accession>A0ABS6IQU6</accession>
<sequence length="309" mass="33460">MDDTATGFRLGEAGFFPWGTRFDAVVRDFEGPGYASRSLPCREAYGFATRSAEPSAPRPDRPVLTVTYELAATASPARDLFAPLVMRLGSPRTIERDELSPHASSPDHVVLYANWKTADGIPIGLSLYGAPRTTRFGHSAGSLYLSWGDLEAAAAPWIDEWHAANDEVAQAAQSPGRIERFSVGYDVRASDAHEPLRIANRCLKAPELLDTPRSIAHGLGERGFALWSDAAGTRWHLSTSACTIVLGGRETSRVRIASVEPARGGGFSSIEIGGWWARDAWKSRAIEEAVHALARVPGLTIERSSGYDV</sequence>
<dbReference type="Proteomes" id="UP000727907">
    <property type="component" value="Unassembled WGS sequence"/>
</dbReference>
<keyword evidence="2" id="KW-1185">Reference proteome</keyword>
<protein>
    <submittedName>
        <fullName evidence="1">Uncharacterized protein</fullName>
    </submittedName>
</protein>
<dbReference type="EMBL" id="JAHOPB010000002">
    <property type="protein sequence ID" value="MBU8876395.1"/>
    <property type="molecule type" value="Genomic_DNA"/>
</dbReference>
<organism evidence="1 2">
    <name type="scientific">Reyranella humidisoli</name>
    <dbReference type="NCBI Taxonomy" id="2849149"/>
    <lineage>
        <taxon>Bacteria</taxon>
        <taxon>Pseudomonadati</taxon>
        <taxon>Pseudomonadota</taxon>
        <taxon>Alphaproteobacteria</taxon>
        <taxon>Hyphomicrobiales</taxon>
        <taxon>Reyranellaceae</taxon>
        <taxon>Reyranella</taxon>
    </lineage>
</organism>
<dbReference type="RefSeq" id="WP_216965155.1">
    <property type="nucleotide sequence ID" value="NZ_JAHOPB010000002.1"/>
</dbReference>
<name>A0ABS6IQU6_9HYPH</name>
<reference evidence="1 2" key="1">
    <citation type="submission" date="2021-06" db="EMBL/GenBank/DDBJ databases">
        <authorList>
            <person name="Lee D.H."/>
        </authorList>
    </citation>
    <scope>NUCLEOTIDE SEQUENCE [LARGE SCALE GENOMIC DNA]</scope>
    <source>
        <strain evidence="1 2">MMS21-HV4-11</strain>
    </source>
</reference>
<evidence type="ECO:0000313" key="1">
    <source>
        <dbReference type="EMBL" id="MBU8876395.1"/>
    </source>
</evidence>
<comment type="caution">
    <text evidence="1">The sequence shown here is derived from an EMBL/GenBank/DDBJ whole genome shotgun (WGS) entry which is preliminary data.</text>
</comment>